<evidence type="ECO:0000256" key="2">
    <source>
        <dbReference type="ARBA" id="ARBA00022475"/>
    </source>
</evidence>
<dbReference type="GO" id="GO:0005829">
    <property type="term" value="C:cytosol"/>
    <property type="evidence" value="ECO:0007669"/>
    <property type="project" value="TreeGrafter"/>
</dbReference>
<evidence type="ECO:0000259" key="12">
    <source>
        <dbReference type="PROSITE" id="PS51192"/>
    </source>
</evidence>
<comment type="caution">
    <text evidence="15">The sequence shown here is derived from an EMBL/GenBank/DDBJ whole genome shotgun (WGS) entry which is preliminary data.</text>
</comment>
<evidence type="ECO:0000256" key="5">
    <source>
        <dbReference type="ARBA" id="ARBA00022741"/>
    </source>
</evidence>
<dbReference type="GO" id="GO:0017038">
    <property type="term" value="P:protein import"/>
    <property type="evidence" value="ECO:0007669"/>
    <property type="project" value="InterPro"/>
</dbReference>
<dbReference type="PANTHER" id="PTHR30612">
    <property type="entry name" value="SECA INNER MEMBRANE COMPONENT OF SEC PROTEIN SECRETION SYSTEM"/>
    <property type="match status" value="1"/>
</dbReference>
<dbReference type="SUPFAM" id="SSF81767">
    <property type="entry name" value="Pre-protein crosslinking domain of SecA"/>
    <property type="match status" value="1"/>
</dbReference>
<reference evidence="15 16" key="1">
    <citation type="submission" date="2019-11" db="EMBL/GenBank/DDBJ databases">
        <title>Pseudooceanicola pacifica sp. nov., isolated from deep-sea sediment of the Pacific Ocean.</title>
        <authorList>
            <person name="Lyu L."/>
        </authorList>
    </citation>
    <scope>NUCLEOTIDE SEQUENCE [LARGE SCALE GENOMIC DNA]</scope>
    <source>
        <strain evidence="15 16">216_PA32_1</strain>
    </source>
</reference>
<evidence type="ECO:0000256" key="7">
    <source>
        <dbReference type="ARBA" id="ARBA00022927"/>
    </source>
</evidence>
<dbReference type="PROSITE" id="PS51194">
    <property type="entry name" value="HELICASE_CTER"/>
    <property type="match status" value="1"/>
</dbReference>
<dbReference type="SUPFAM" id="SSF52540">
    <property type="entry name" value="P-loop containing nucleoside triphosphate hydrolases"/>
    <property type="match status" value="2"/>
</dbReference>
<dbReference type="InterPro" id="IPR001650">
    <property type="entry name" value="Helicase_C-like"/>
</dbReference>
<dbReference type="GO" id="GO:0006605">
    <property type="term" value="P:protein targeting"/>
    <property type="evidence" value="ECO:0007669"/>
    <property type="project" value="InterPro"/>
</dbReference>
<dbReference type="Pfam" id="PF07517">
    <property type="entry name" value="SecA_DEAD"/>
    <property type="match status" value="1"/>
</dbReference>
<evidence type="ECO:0000256" key="3">
    <source>
        <dbReference type="ARBA" id="ARBA00022490"/>
    </source>
</evidence>
<keyword evidence="5" id="KW-0547">Nucleotide-binding</keyword>
<dbReference type="PANTHER" id="PTHR30612:SF0">
    <property type="entry name" value="CHLOROPLAST PROTEIN-TRANSPORTING ATPASE"/>
    <property type="match status" value="1"/>
</dbReference>
<dbReference type="Pfam" id="PF21090">
    <property type="entry name" value="P-loop_SecA"/>
    <property type="match status" value="1"/>
</dbReference>
<keyword evidence="6" id="KW-0067">ATP-binding</keyword>
<keyword evidence="3" id="KW-0963">Cytoplasm</keyword>
<evidence type="ECO:0000256" key="9">
    <source>
        <dbReference type="ARBA" id="ARBA00023010"/>
    </source>
</evidence>
<dbReference type="CDD" id="cd17928">
    <property type="entry name" value="DEXDc_SecA"/>
    <property type="match status" value="1"/>
</dbReference>
<dbReference type="GO" id="GO:0043952">
    <property type="term" value="P:protein transport by the Sec complex"/>
    <property type="evidence" value="ECO:0007669"/>
    <property type="project" value="TreeGrafter"/>
</dbReference>
<dbReference type="FunFam" id="3.40.50.300:FF:000429">
    <property type="entry name" value="Preprotein translocase subunit SecA"/>
    <property type="match status" value="1"/>
</dbReference>
<gene>
    <name evidence="15" type="ORF">GLS40_02445</name>
</gene>
<keyword evidence="7" id="KW-0653">Protein transport</keyword>
<dbReference type="EMBL" id="WNXQ01000001">
    <property type="protein sequence ID" value="MWB76881.1"/>
    <property type="molecule type" value="Genomic_DNA"/>
</dbReference>
<accession>A0A844W234</accession>
<dbReference type="CDD" id="cd18803">
    <property type="entry name" value="SF2_C_secA"/>
    <property type="match status" value="1"/>
</dbReference>
<evidence type="ECO:0000256" key="6">
    <source>
        <dbReference type="ARBA" id="ARBA00022840"/>
    </source>
</evidence>
<keyword evidence="8" id="KW-1278">Translocase</keyword>
<proteinExistence type="predicted"/>
<dbReference type="InterPro" id="IPR014001">
    <property type="entry name" value="Helicase_ATP-bd"/>
</dbReference>
<keyword evidence="1" id="KW-0813">Transport</keyword>
<dbReference type="GO" id="GO:0006886">
    <property type="term" value="P:intracellular protein transport"/>
    <property type="evidence" value="ECO:0007669"/>
    <property type="project" value="InterPro"/>
</dbReference>
<dbReference type="SMART" id="SM00958">
    <property type="entry name" value="SecA_PP_bind"/>
    <property type="match status" value="1"/>
</dbReference>
<dbReference type="PROSITE" id="PS51192">
    <property type="entry name" value="HELICASE_ATP_BIND_1"/>
    <property type="match status" value="1"/>
</dbReference>
<dbReference type="Gene3D" id="3.40.50.300">
    <property type="entry name" value="P-loop containing nucleotide triphosphate hydrolases"/>
    <property type="match status" value="2"/>
</dbReference>
<sequence>MPSMSDLARHWLVADRADTAEPERRRKAARRSDELVGAALSRLRRATYGPGWMTRWETRQVLREGTRLSALDDDALAALVRDQAPALLRHGFRGRPFRLATAGIREMSHRRLGLRHHPVQVTGGMALARGRIVEMATGEGKTITTLIPAVLVALVGVPVHVITVNRYLATRDAATLAPVLEAFGLSHGVITEETEHHLRPGIYDSDVVFSTNSDIAFDYLRDRIALGQDRSALATLSRRMLAAGGGRDARRIVTRGLGFAVVDEVDSILIDEAQTPLIITAERPGDPDAVVAEDAMLALAATLEEGPDFRLDRRHRQVRLMPRAEDVLAGFLPPVPSLEPEPARREALAQALSALHLYLRDEHYIVTDEGVAIVDEFTGRVMPDRQWQSGLHQMIEAKERADRSGRRETLAQITYQTFFGRYLWFAGMTGTAAEVARELRLTHDRAVFRVPTHRRVRRRLWRTRFHAGSAARWRAVVRAALRQSRRGRPVLIGTRSVSASELVAERLRMEGAEPVVLNARQDADEAGIVAAAGQPGRITVATNMAGRGTDIPVSAEVEAQGGLHVILTEFHGSARIDRQLIGRTARQGQRGTSQAFVALDDPLFADNLPGLVRMVQRLTPGYGGPLPAALAELMRNLAQGRAERRGRSRRSQTVQRARRQEKALGFRPDNI</sequence>
<dbReference type="Gene3D" id="3.90.1440.10">
    <property type="entry name" value="SecA, preprotein cross-linking domain"/>
    <property type="match status" value="1"/>
</dbReference>
<dbReference type="InterPro" id="IPR027417">
    <property type="entry name" value="P-loop_NTPase"/>
</dbReference>
<dbReference type="GO" id="GO:0005886">
    <property type="term" value="C:plasma membrane"/>
    <property type="evidence" value="ECO:0007669"/>
    <property type="project" value="TreeGrafter"/>
</dbReference>
<evidence type="ECO:0000313" key="16">
    <source>
        <dbReference type="Proteomes" id="UP000443843"/>
    </source>
</evidence>
<evidence type="ECO:0008006" key="17">
    <source>
        <dbReference type="Google" id="ProtNLM"/>
    </source>
</evidence>
<dbReference type="InterPro" id="IPR011115">
    <property type="entry name" value="SecA_DEAD"/>
</dbReference>
<dbReference type="GO" id="GO:0005524">
    <property type="term" value="F:ATP binding"/>
    <property type="evidence" value="ECO:0007669"/>
    <property type="project" value="UniProtKB-KW"/>
</dbReference>
<feature type="domain" description="SecA family profile" evidence="14">
    <location>
        <begin position="11"/>
        <end position="627"/>
    </location>
</feature>
<evidence type="ECO:0000256" key="10">
    <source>
        <dbReference type="ARBA" id="ARBA00023136"/>
    </source>
</evidence>
<evidence type="ECO:0000313" key="15">
    <source>
        <dbReference type="EMBL" id="MWB76881.1"/>
    </source>
</evidence>
<dbReference type="InterPro" id="IPR000185">
    <property type="entry name" value="SecA"/>
</dbReference>
<keyword evidence="10" id="KW-0472">Membrane</keyword>
<dbReference type="AlphaFoldDB" id="A0A844W234"/>
<dbReference type="GO" id="GO:0031522">
    <property type="term" value="C:cell envelope Sec protein transport complex"/>
    <property type="evidence" value="ECO:0007669"/>
    <property type="project" value="TreeGrafter"/>
</dbReference>
<keyword evidence="16" id="KW-1185">Reference proteome</keyword>
<evidence type="ECO:0000256" key="11">
    <source>
        <dbReference type="SAM" id="MobiDB-lite"/>
    </source>
</evidence>
<evidence type="ECO:0000256" key="8">
    <source>
        <dbReference type="ARBA" id="ARBA00022967"/>
    </source>
</evidence>
<keyword evidence="9" id="KW-0811">Translocation</keyword>
<evidence type="ECO:0000256" key="1">
    <source>
        <dbReference type="ARBA" id="ARBA00022448"/>
    </source>
</evidence>
<feature type="compositionally biased region" description="Basic and acidic residues" evidence="11">
    <location>
        <begin position="658"/>
        <end position="671"/>
    </location>
</feature>
<evidence type="ECO:0000259" key="13">
    <source>
        <dbReference type="PROSITE" id="PS51194"/>
    </source>
</evidence>
<dbReference type="InterPro" id="IPR011130">
    <property type="entry name" value="SecA_preprotein_X-link_dom"/>
</dbReference>
<feature type="domain" description="Helicase ATP-binding" evidence="12">
    <location>
        <begin position="122"/>
        <end position="321"/>
    </location>
</feature>
<keyword evidence="4" id="KW-0997">Cell inner membrane</keyword>
<evidence type="ECO:0000259" key="14">
    <source>
        <dbReference type="PROSITE" id="PS51196"/>
    </source>
</evidence>
<dbReference type="SMART" id="SM00957">
    <property type="entry name" value="SecA_DEAD"/>
    <property type="match status" value="1"/>
</dbReference>
<dbReference type="InterPro" id="IPR044722">
    <property type="entry name" value="SecA_SF2_C"/>
</dbReference>
<feature type="region of interest" description="Disordered" evidence="11">
    <location>
        <begin position="640"/>
        <end position="671"/>
    </location>
</feature>
<organism evidence="15 16">
    <name type="scientific">Pseudooceanicola pacificus</name>
    <dbReference type="NCBI Taxonomy" id="2676438"/>
    <lineage>
        <taxon>Bacteria</taxon>
        <taxon>Pseudomonadati</taxon>
        <taxon>Pseudomonadota</taxon>
        <taxon>Alphaproteobacteria</taxon>
        <taxon>Rhodobacterales</taxon>
        <taxon>Paracoccaceae</taxon>
        <taxon>Pseudooceanicola</taxon>
    </lineage>
</organism>
<name>A0A844W234_9RHOB</name>
<protein>
    <recommendedName>
        <fullName evidence="17">Protein translocase subunit SecA</fullName>
    </recommendedName>
</protein>
<keyword evidence="2" id="KW-1003">Cell membrane</keyword>
<dbReference type="Pfam" id="PF01043">
    <property type="entry name" value="SecA_PP_bind"/>
    <property type="match status" value="1"/>
</dbReference>
<dbReference type="InterPro" id="IPR014018">
    <property type="entry name" value="SecA_motor_DEAD"/>
</dbReference>
<feature type="domain" description="Helicase C-terminal" evidence="13">
    <location>
        <begin position="476"/>
        <end position="634"/>
    </location>
</feature>
<dbReference type="PRINTS" id="PR00906">
    <property type="entry name" value="SECA"/>
</dbReference>
<dbReference type="InterPro" id="IPR036670">
    <property type="entry name" value="SecA_X-link_sf"/>
</dbReference>
<evidence type="ECO:0000256" key="4">
    <source>
        <dbReference type="ARBA" id="ARBA00022519"/>
    </source>
</evidence>
<dbReference type="PROSITE" id="PS51196">
    <property type="entry name" value="SECA_MOTOR_DEAD"/>
    <property type="match status" value="1"/>
</dbReference>
<dbReference type="Proteomes" id="UP000443843">
    <property type="component" value="Unassembled WGS sequence"/>
</dbReference>